<keyword evidence="1" id="KW-0677">Repeat</keyword>
<dbReference type="PANTHER" id="PTHR14340:SF9">
    <property type="entry name" value="FIBRONECTIN TYPE-III DOMAIN-CONTAINING PROTEIN"/>
    <property type="match status" value="1"/>
</dbReference>
<feature type="non-terminal residue" evidence="5">
    <location>
        <position position="528"/>
    </location>
</feature>
<dbReference type="InterPro" id="IPR036116">
    <property type="entry name" value="FN3_sf"/>
</dbReference>
<dbReference type="SUPFAM" id="SSF49265">
    <property type="entry name" value="Fibronectin type III"/>
    <property type="match status" value="3"/>
</dbReference>
<dbReference type="Pfam" id="PF00041">
    <property type="entry name" value="fn3"/>
    <property type="match status" value="4"/>
</dbReference>
<proteinExistence type="predicted"/>
<dbReference type="InterPro" id="IPR007110">
    <property type="entry name" value="Ig-like_dom"/>
</dbReference>
<dbReference type="Gene3D" id="2.60.40.10">
    <property type="entry name" value="Immunoglobulins"/>
    <property type="match status" value="6"/>
</dbReference>
<keyword evidence="2" id="KW-0393">Immunoglobulin domain</keyword>
<dbReference type="STRING" id="283909.R7TX52"/>
<feature type="domain" description="Fibronectin type-III" evidence="4">
    <location>
        <begin position="444"/>
        <end position="528"/>
    </location>
</feature>
<feature type="domain" description="Fibronectin type-III" evidence="4">
    <location>
        <begin position="44"/>
        <end position="139"/>
    </location>
</feature>
<dbReference type="PRINTS" id="PR00014">
    <property type="entry name" value="FNTYPEIII"/>
</dbReference>
<dbReference type="Proteomes" id="UP000014760">
    <property type="component" value="Unassembled WGS sequence"/>
</dbReference>
<dbReference type="HOGENOM" id="CLU_035653_0_0_1"/>
<evidence type="ECO:0000313" key="7">
    <source>
        <dbReference type="Proteomes" id="UP000014760"/>
    </source>
</evidence>
<dbReference type="EMBL" id="KB308943">
    <property type="protein sequence ID" value="ELT96021.1"/>
    <property type="molecule type" value="Genomic_DNA"/>
</dbReference>
<reference evidence="7" key="1">
    <citation type="submission" date="2012-12" db="EMBL/GenBank/DDBJ databases">
        <authorList>
            <person name="Hellsten U."/>
            <person name="Grimwood J."/>
            <person name="Chapman J.A."/>
            <person name="Shapiro H."/>
            <person name="Aerts A."/>
            <person name="Otillar R.P."/>
            <person name="Terry A.Y."/>
            <person name="Boore J.L."/>
            <person name="Simakov O."/>
            <person name="Marletaz F."/>
            <person name="Cho S.-J."/>
            <person name="Edsinger-Gonzales E."/>
            <person name="Havlak P."/>
            <person name="Kuo D.-H."/>
            <person name="Larsson T."/>
            <person name="Lv J."/>
            <person name="Arendt D."/>
            <person name="Savage R."/>
            <person name="Osoegawa K."/>
            <person name="de Jong P."/>
            <person name="Lindberg D.R."/>
            <person name="Seaver E.C."/>
            <person name="Weisblat D.A."/>
            <person name="Putnam N.H."/>
            <person name="Grigoriev I.V."/>
            <person name="Rokhsar D.S."/>
        </authorList>
    </citation>
    <scope>NUCLEOTIDE SEQUENCE</scope>
    <source>
        <strain evidence="7">I ESC-2004</strain>
    </source>
</reference>
<dbReference type="OrthoDB" id="6136057at2759"/>
<dbReference type="OMA" id="NPIGNDH"/>
<dbReference type="InterPro" id="IPR013783">
    <property type="entry name" value="Ig-like_fold"/>
</dbReference>
<evidence type="ECO:0000313" key="6">
    <source>
        <dbReference type="EnsemblMetazoa" id="CapteP34147"/>
    </source>
</evidence>
<dbReference type="AlphaFoldDB" id="R7TX52"/>
<feature type="domain" description="Ig-like" evidence="3">
    <location>
        <begin position="242"/>
        <end position="333"/>
    </location>
</feature>
<name>R7TX52_CAPTE</name>
<dbReference type="InterPro" id="IPR013098">
    <property type="entry name" value="Ig_I-set"/>
</dbReference>
<dbReference type="PROSITE" id="PS50835">
    <property type="entry name" value="IG_LIKE"/>
    <property type="match status" value="1"/>
</dbReference>
<dbReference type="GO" id="GO:0031672">
    <property type="term" value="C:A band"/>
    <property type="evidence" value="ECO:0007669"/>
    <property type="project" value="UniProtKB-ARBA"/>
</dbReference>
<dbReference type="FunFam" id="2.60.40.10:FF:000031">
    <property type="entry name" value="Myosin-binding protein C, slow type"/>
    <property type="match status" value="1"/>
</dbReference>
<feature type="non-terminal residue" evidence="5">
    <location>
        <position position="1"/>
    </location>
</feature>
<gene>
    <name evidence="5" type="ORF">CAPTEDRAFT_34147</name>
</gene>
<organism evidence="5">
    <name type="scientific">Capitella teleta</name>
    <name type="common">Polychaete worm</name>
    <dbReference type="NCBI Taxonomy" id="283909"/>
    <lineage>
        <taxon>Eukaryota</taxon>
        <taxon>Metazoa</taxon>
        <taxon>Spiralia</taxon>
        <taxon>Lophotrochozoa</taxon>
        <taxon>Annelida</taxon>
        <taxon>Polychaeta</taxon>
        <taxon>Sedentaria</taxon>
        <taxon>Scolecida</taxon>
        <taxon>Capitellidae</taxon>
        <taxon>Capitella</taxon>
    </lineage>
</organism>
<sequence>KVTKLYEGNEYLFQVIAVNAIGQSAPAATAEPQIAKLPFDPPNPPKNVRIEHLTKTSCTLEWEAPDYDGGSPIRGYYIEKSSGYSSRWIKANRDLLDVTSKKFKDLVEGTEYEYRVLAENEAGISKPSDTTGVFVAKDPYTKPSKPGNLTVSEKHVSLKWGEPETDGGSDITGYTIEVREAIRRSWQQAGSIDVSEKRVFTVTPLLEGQQYMFRVAAENECGVGEYAELLQAVVAKSSYPAPKVTLDKKYESDQIVKSGGTVLLDASVTGFPIPTTEWTHNSRPVATSKNVAIESTSDSTTLKISKSSTTNTGVYKIIAENEVGTDFAEINVTVMGKPSEPQNLRPEHLAVKDITGDSITLRWSPPENDGGSEIMHYIVEKRETMRRMWQAVTETKSFEYTVGRLFEGNEYVFRVMAENAVGIGAAAELRDSTTPRSQFYVPNAPRKLLVEDLGRDHVTIAWEEPDFDGGSKVAGYYVEKRQGSSSRWIRLNKGVITSPMFTVNDLMEGSEYEFRVVAENDAGESQPS</sequence>
<protein>
    <recommendedName>
        <fullName evidence="8">Titin</fullName>
    </recommendedName>
</protein>
<feature type="domain" description="Fibronectin type-III" evidence="4">
    <location>
        <begin position="345"/>
        <end position="437"/>
    </location>
</feature>
<evidence type="ECO:0000313" key="5">
    <source>
        <dbReference type="EMBL" id="ELT96021.1"/>
    </source>
</evidence>
<reference evidence="6" key="3">
    <citation type="submission" date="2015-06" db="UniProtKB">
        <authorList>
            <consortium name="EnsemblMetazoa"/>
        </authorList>
    </citation>
    <scope>IDENTIFICATION</scope>
</reference>
<accession>R7TX52</accession>
<dbReference type="Pfam" id="PF07679">
    <property type="entry name" value="I-set"/>
    <property type="match status" value="1"/>
</dbReference>
<dbReference type="InterPro" id="IPR036179">
    <property type="entry name" value="Ig-like_dom_sf"/>
</dbReference>
<reference evidence="5 7" key="2">
    <citation type="journal article" date="2013" name="Nature">
        <title>Insights into bilaterian evolution from three spiralian genomes.</title>
        <authorList>
            <person name="Simakov O."/>
            <person name="Marletaz F."/>
            <person name="Cho S.J."/>
            <person name="Edsinger-Gonzales E."/>
            <person name="Havlak P."/>
            <person name="Hellsten U."/>
            <person name="Kuo D.H."/>
            <person name="Larsson T."/>
            <person name="Lv J."/>
            <person name="Arendt D."/>
            <person name="Savage R."/>
            <person name="Osoegawa K."/>
            <person name="de Jong P."/>
            <person name="Grimwood J."/>
            <person name="Chapman J.A."/>
            <person name="Shapiro H."/>
            <person name="Aerts A."/>
            <person name="Otillar R.P."/>
            <person name="Terry A.Y."/>
            <person name="Boore J.L."/>
            <person name="Grigoriev I.V."/>
            <person name="Lindberg D.R."/>
            <person name="Seaver E.C."/>
            <person name="Weisblat D.A."/>
            <person name="Putnam N.H."/>
            <person name="Rokhsar D.S."/>
        </authorList>
    </citation>
    <scope>NUCLEOTIDE SEQUENCE</scope>
    <source>
        <strain evidence="5 7">I ESC-2004</strain>
    </source>
</reference>
<dbReference type="SMART" id="SM00409">
    <property type="entry name" value="IG"/>
    <property type="match status" value="1"/>
</dbReference>
<evidence type="ECO:0000259" key="3">
    <source>
        <dbReference type="PROSITE" id="PS50835"/>
    </source>
</evidence>
<evidence type="ECO:0008006" key="8">
    <source>
        <dbReference type="Google" id="ProtNLM"/>
    </source>
</evidence>
<dbReference type="EnsemblMetazoa" id="CapteT34147">
    <property type="protein sequence ID" value="CapteP34147"/>
    <property type="gene ID" value="CapteG34147"/>
</dbReference>
<dbReference type="PANTHER" id="PTHR14340">
    <property type="entry name" value="MICROFIBRIL-ASSOCIATED GLYCOPROTEIN 3"/>
    <property type="match status" value="1"/>
</dbReference>
<keyword evidence="7" id="KW-1185">Reference proteome</keyword>
<dbReference type="InterPro" id="IPR003961">
    <property type="entry name" value="FN3_dom"/>
</dbReference>
<evidence type="ECO:0000256" key="1">
    <source>
        <dbReference type="ARBA" id="ARBA00022737"/>
    </source>
</evidence>
<dbReference type="EMBL" id="AMQN01011565">
    <property type="status" value="NOT_ANNOTATED_CDS"/>
    <property type="molecule type" value="Genomic_DNA"/>
</dbReference>
<dbReference type="CDD" id="cd00063">
    <property type="entry name" value="FN3"/>
    <property type="match status" value="5"/>
</dbReference>
<dbReference type="FunFam" id="2.60.40.10:FF:000056">
    <property type="entry name" value="twitchin isoform X4"/>
    <property type="match status" value="1"/>
</dbReference>
<feature type="domain" description="Fibronectin type-III" evidence="4">
    <location>
        <begin position="142"/>
        <end position="237"/>
    </location>
</feature>
<dbReference type="SUPFAM" id="SSF48726">
    <property type="entry name" value="Immunoglobulin"/>
    <property type="match status" value="1"/>
</dbReference>
<dbReference type="SMART" id="SM00060">
    <property type="entry name" value="FN3"/>
    <property type="match status" value="4"/>
</dbReference>
<dbReference type="FunFam" id="2.60.40.10:FF:000003">
    <property type="entry name" value="Titin isoform E"/>
    <property type="match status" value="1"/>
</dbReference>
<dbReference type="PROSITE" id="PS50853">
    <property type="entry name" value="FN3"/>
    <property type="match status" value="4"/>
</dbReference>
<dbReference type="InterPro" id="IPR003599">
    <property type="entry name" value="Ig_sub"/>
</dbReference>
<evidence type="ECO:0000256" key="2">
    <source>
        <dbReference type="ARBA" id="ARBA00023319"/>
    </source>
</evidence>
<dbReference type="FunFam" id="2.60.40.10:FF:000127">
    <property type="entry name" value="titin isoform X1"/>
    <property type="match status" value="2"/>
</dbReference>
<evidence type="ECO:0000259" key="4">
    <source>
        <dbReference type="PROSITE" id="PS50853"/>
    </source>
</evidence>